<keyword evidence="1" id="KW-0862">Zinc</keyword>
<proteinExistence type="predicted"/>
<dbReference type="PROSITE" id="PS50158">
    <property type="entry name" value="ZF_CCHC"/>
    <property type="match status" value="1"/>
</dbReference>
<dbReference type="AlphaFoldDB" id="A0A8H3LG30"/>
<comment type="caution">
    <text evidence="4">The sequence shown here is derived from an EMBL/GenBank/DDBJ whole genome shotgun (WGS) entry which is preliminary data.</text>
</comment>
<reference evidence="4" key="1">
    <citation type="submission" date="2019-10" db="EMBL/GenBank/DDBJ databases">
        <title>Conservation and host-specific expression of non-tandemly repeated heterogenous ribosome RNA gene in arbuscular mycorrhizal fungi.</title>
        <authorList>
            <person name="Maeda T."/>
            <person name="Kobayashi Y."/>
            <person name="Nakagawa T."/>
            <person name="Ezawa T."/>
            <person name="Yamaguchi K."/>
            <person name="Bino T."/>
            <person name="Nishimoto Y."/>
            <person name="Shigenobu S."/>
            <person name="Kawaguchi M."/>
        </authorList>
    </citation>
    <scope>NUCLEOTIDE SEQUENCE</scope>
    <source>
        <strain evidence="4">HR1</strain>
    </source>
</reference>
<dbReference type="InterPro" id="IPR021109">
    <property type="entry name" value="Peptidase_aspartic_dom_sf"/>
</dbReference>
<dbReference type="GO" id="GO:0008270">
    <property type="term" value="F:zinc ion binding"/>
    <property type="evidence" value="ECO:0007669"/>
    <property type="project" value="UniProtKB-KW"/>
</dbReference>
<dbReference type="EMBL" id="BLAL01000156">
    <property type="protein sequence ID" value="GES85645.1"/>
    <property type="molecule type" value="Genomic_DNA"/>
</dbReference>
<evidence type="ECO:0000256" key="1">
    <source>
        <dbReference type="PROSITE-ProRule" id="PRU00047"/>
    </source>
</evidence>
<keyword evidence="1" id="KW-0863">Zinc-finger</keyword>
<dbReference type="Gene3D" id="2.40.70.10">
    <property type="entry name" value="Acid Proteases"/>
    <property type="match status" value="1"/>
</dbReference>
<evidence type="ECO:0000259" key="3">
    <source>
        <dbReference type="PROSITE" id="PS50158"/>
    </source>
</evidence>
<evidence type="ECO:0000313" key="4">
    <source>
        <dbReference type="EMBL" id="GES85645.1"/>
    </source>
</evidence>
<sequence length="385" mass="43177">MSRTNKTLDNNKKSAGRRAEDNAIRCFLNDLLRKNPNNQPEDDYDYDPVDDILDSLTALTLNSVINTAIKRAVKKLSSKQKCFNCGRSGHNSCKCSWKKEKKSKSKGKVNLATVDSNSDSDFSSNSLSSNSSDSDTSSSDSSDSESDITVNIAKAKKTPIQEKIKSYFSTSGQNDALSSFQDLISDESSLEKKFLDDPMKIYFIQKKELKTSVMTVKCKIKRLKIPVMTLDSGAEPPIITKNIIDRIMTKIDKSEKYNLSNVATVPIESMGVVHNLPITLAPRYTIHEDFMIVDYHKLTLIFSNQLLKKYGCAVDWNTNKLKIPLNGKDYIILITMHKVKNKLEVNCANISSECDDLPVLDCISQDLQDLSEDGILKKKSELWEA</sequence>
<feature type="domain" description="CCHC-type" evidence="3">
    <location>
        <begin position="81"/>
        <end position="95"/>
    </location>
</feature>
<dbReference type="GO" id="GO:0003676">
    <property type="term" value="F:nucleic acid binding"/>
    <property type="evidence" value="ECO:0007669"/>
    <property type="project" value="InterPro"/>
</dbReference>
<protein>
    <recommendedName>
        <fullName evidence="3">CCHC-type domain-containing protein</fullName>
    </recommendedName>
</protein>
<evidence type="ECO:0000313" key="5">
    <source>
        <dbReference type="Proteomes" id="UP000615446"/>
    </source>
</evidence>
<feature type="region of interest" description="Disordered" evidence="2">
    <location>
        <begin position="106"/>
        <end position="146"/>
    </location>
</feature>
<accession>A0A8H3LG30</accession>
<organism evidence="4 5">
    <name type="scientific">Rhizophagus clarus</name>
    <dbReference type="NCBI Taxonomy" id="94130"/>
    <lineage>
        <taxon>Eukaryota</taxon>
        <taxon>Fungi</taxon>
        <taxon>Fungi incertae sedis</taxon>
        <taxon>Mucoromycota</taxon>
        <taxon>Glomeromycotina</taxon>
        <taxon>Glomeromycetes</taxon>
        <taxon>Glomerales</taxon>
        <taxon>Glomeraceae</taxon>
        <taxon>Rhizophagus</taxon>
    </lineage>
</organism>
<name>A0A8H3LG30_9GLOM</name>
<dbReference type="Proteomes" id="UP000615446">
    <property type="component" value="Unassembled WGS sequence"/>
</dbReference>
<gene>
    <name evidence="4" type="ORF">RCL2_001274900</name>
</gene>
<feature type="compositionally biased region" description="Low complexity" evidence="2">
    <location>
        <begin position="115"/>
        <end position="141"/>
    </location>
</feature>
<evidence type="ECO:0000256" key="2">
    <source>
        <dbReference type="SAM" id="MobiDB-lite"/>
    </source>
</evidence>
<keyword evidence="1" id="KW-0479">Metal-binding</keyword>
<dbReference type="InterPro" id="IPR001878">
    <property type="entry name" value="Znf_CCHC"/>
</dbReference>